<organism evidence="1 2">
    <name type="scientific">Trichomonas vaginalis (strain ATCC PRA-98 / G3)</name>
    <dbReference type="NCBI Taxonomy" id="412133"/>
    <lineage>
        <taxon>Eukaryota</taxon>
        <taxon>Metamonada</taxon>
        <taxon>Parabasalia</taxon>
        <taxon>Trichomonadida</taxon>
        <taxon>Trichomonadidae</taxon>
        <taxon>Trichomonas</taxon>
    </lineage>
</organism>
<keyword evidence="2" id="KW-1185">Reference proteome</keyword>
<reference evidence="1" key="1">
    <citation type="submission" date="2006-10" db="EMBL/GenBank/DDBJ databases">
        <authorList>
            <person name="Amadeo P."/>
            <person name="Zhao Q."/>
            <person name="Wortman J."/>
            <person name="Fraser-Liggett C."/>
            <person name="Carlton J."/>
        </authorList>
    </citation>
    <scope>NUCLEOTIDE SEQUENCE</scope>
    <source>
        <strain evidence="1">G3</strain>
    </source>
</reference>
<dbReference type="VEuPathDB" id="TrichDB:TVAGG3_0496850"/>
<evidence type="ECO:0000313" key="1">
    <source>
        <dbReference type="EMBL" id="EAY00986.1"/>
    </source>
</evidence>
<proteinExistence type="predicted"/>
<gene>
    <name evidence="1" type="ORF">TVAG_382040</name>
</gene>
<dbReference type="EMBL" id="DS113583">
    <property type="protein sequence ID" value="EAY00986.1"/>
    <property type="molecule type" value="Genomic_DNA"/>
</dbReference>
<dbReference type="InParanoid" id="A2F2A7"/>
<dbReference type="VEuPathDB" id="TrichDB:TVAG_TEG_DS113583_1_29"/>
<evidence type="ECO:0000313" key="2">
    <source>
        <dbReference type="Proteomes" id="UP000001542"/>
    </source>
</evidence>
<dbReference type="RefSeq" id="XP_001330057.1">
    <property type="nucleotide sequence ID" value="XM_001330022.1"/>
</dbReference>
<name>A2F2A7_TRIV3</name>
<accession>A2F2A7</accession>
<dbReference type="Proteomes" id="UP000001542">
    <property type="component" value="Unassembled WGS sequence"/>
</dbReference>
<dbReference type="SMR" id="A2F2A7"/>
<sequence>MSTLEVRQSDPTNKSLLVTPDVLKYEAFIQKIHKIKSEQDNHIHPQELVKELNQFDIQIQQVKDLRKYNSDFIQKSCKFGLQRANDEYEHALEVIASKSNSMSTSSEPEQTEITEIV</sequence>
<dbReference type="AlphaFoldDB" id="A2F2A7"/>
<reference evidence="1" key="2">
    <citation type="journal article" date="2007" name="Science">
        <title>Draft genome sequence of the sexually transmitted pathogen Trichomonas vaginalis.</title>
        <authorList>
            <person name="Carlton J.M."/>
            <person name="Hirt R.P."/>
            <person name="Silva J.C."/>
            <person name="Delcher A.L."/>
            <person name="Schatz M."/>
            <person name="Zhao Q."/>
            <person name="Wortman J.R."/>
            <person name="Bidwell S.L."/>
            <person name="Alsmark U.C.M."/>
            <person name="Besteiro S."/>
            <person name="Sicheritz-Ponten T."/>
            <person name="Noel C.J."/>
            <person name="Dacks J.B."/>
            <person name="Foster P.G."/>
            <person name="Simillion C."/>
            <person name="Van de Peer Y."/>
            <person name="Miranda-Saavedra D."/>
            <person name="Barton G.J."/>
            <person name="Westrop G.D."/>
            <person name="Mueller S."/>
            <person name="Dessi D."/>
            <person name="Fiori P.L."/>
            <person name="Ren Q."/>
            <person name="Paulsen I."/>
            <person name="Zhang H."/>
            <person name="Bastida-Corcuera F.D."/>
            <person name="Simoes-Barbosa A."/>
            <person name="Brown M.T."/>
            <person name="Hayes R.D."/>
            <person name="Mukherjee M."/>
            <person name="Okumura C.Y."/>
            <person name="Schneider R."/>
            <person name="Smith A.J."/>
            <person name="Vanacova S."/>
            <person name="Villalvazo M."/>
            <person name="Haas B.J."/>
            <person name="Pertea M."/>
            <person name="Feldblyum T.V."/>
            <person name="Utterback T.R."/>
            <person name="Shu C.L."/>
            <person name="Osoegawa K."/>
            <person name="de Jong P.J."/>
            <person name="Hrdy I."/>
            <person name="Horvathova L."/>
            <person name="Zubacova Z."/>
            <person name="Dolezal P."/>
            <person name="Malik S.B."/>
            <person name="Logsdon J.M. Jr."/>
            <person name="Henze K."/>
            <person name="Gupta A."/>
            <person name="Wang C.C."/>
            <person name="Dunne R.L."/>
            <person name="Upcroft J.A."/>
            <person name="Upcroft P."/>
            <person name="White O."/>
            <person name="Salzberg S.L."/>
            <person name="Tang P."/>
            <person name="Chiu C.-H."/>
            <person name="Lee Y.-S."/>
            <person name="Embley T.M."/>
            <person name="Coombs G.H."/>
            <person name="Mottram J.C."/>
            <person name="Tachezy J."/>
            <person name="Fraser-Liggett C.M."/>
            <person name="Johnson P.J."/>
        </authorList>
    </citation>
    <scope>NUCLEOTIDE SEQUENCE [LARGE SCALE GENOMIC DNA]</scope>
    <source>
        <strain evidence="1">G3</strain>
    </source>
</reference>
<dbReference type="KEGG" id="tva:4758809"/>
<protein>
    <submittedName>
        <fullName evidence="1">Uncharacterized protein</fullName>
    </submittedName>
</protein>